<organism evidence="1 2">
    <name type="scientific">Tsukamurella sputi</name>
    <dbReference type="NCBI Taxonomy" id="2591848"/>
    <lineage>
        <taxon>Bacteria</taxon>
        <taxon>Bacillati</taxon>
        <taxon>Actinomycetota</taxon>
        <taxon>Actinomycetes</taxon>
        <taxon>Mycobacteriales</taxon>
        <taxon>Tsukamurellaceae</taxon>
        <taxon>Tsukamurella</taxon>
    </lineage>
</organism>
<dbReference type="Proteomes" id="UP000319792">
    <property type="component" value="Unassembled WGS sequence"/>
</dbReference>
<name>A0A5C5RM28_9ACTN</name>
<dbReference type="InterPro" id="IPR046485">
    <property type="entry name" value="DUF6578"/>
</dbReference>
<keyword evidence="2" id="KW-1185">Reference proteome</keyword>
<dbReference type="AlphaFoldDB" id="A0A5C5RM28"/>
<dbReference type="RefSeq" id="WP_146433650.1">
    <property type="nucleotide sequence ID" value="NZ_VIGV01000003.1"/>
</dbReference>
<gene>
    <name evidence="1" type="ORF">FK268_10075</name>
</gene>
<dbReference type="EMBL" id="VIGV01000003">
    <property type="protein sequence ID" value="TWS23986.1"/>
    <property type="molecule type" value="Genomic_DNA"/>
</dbReference>
<comment type="caution">
    <text evidence="1">The sequence shown here is derived from an EMBL/GenBank/DDBJ whole genome shotgun (WGS) entry which is preliminary data.</text>
</comment>
<protein>
    <submittedName>
        <fullName evidence="1">Uncharacterized protein</fullName>
    </submittedName>
</protein>
<dbReference type="Pfam" id="PF20218">
    <property type="entry name" value="DUF6578"/>
    <property type="match status" value="1"/>
</dbReference>
<accession>A0A5C5RM28</accession>
<proteinExistence type="predicted"/>
<sequence length="278" mass="30042">MNTPSSYDDSLLYVHIDTWEYQCCGTVPRVGAELSGTLTVHRSDLPGYRAPEATGFDPRSGMVHLGSTVAQLGYGLSVPDGELILALGWHERDARPSVTGTVERVIEETGRFLPIGEDRTLLVDPDSRQFRDVDEATRWPEEQLESGGAATIGVVVGLRVTDARIPTADEIDGRLAEEERTRRTVHLTGPLDAFGPAVPTVGGTIEVDLGDARLDRDGMLAGLTGVVRGEVLQASAMMTFGRDDEIFGVLYVEPDPGDPPSELMVRLLIDPDCAEIPC</sequence>
<dbReference type="OrthoDB" id="4762816at2"/>
<reference evidence="1 2" key="2">
    <citation type="submission" date="2019-08" db="EMBL/GenBank/DDBJ databases">
        <title>Tsukamurella conjunctivitidis sp. nov., Tsukamurella assacharolytica sp. nov. and Tsukamurella sputae sp. nov. isolated from patients with conjunctivitis, bacteraemia (lymphoma) and respiratory infection (sputum) in Hong Kong.</title>
        <authorList>
            <person name="Fok K.M.N."/>
            <person name="Fong J.Y.H."/>
        </authorList>
    </citation>
    <scope>NUCLEOTIDE SEQUENCE [LARGE SCALE GENOMIC DNA]</scope>
    <source>
        <strain evidence="1 2">HKU70</strain>
    </source>
</reference>
<reference evidence="1 2" key="1">
    <citation type="submission" date="2019-06" db="EMBL/GenBank/DDBJ databases">
        <authorList>
            <person name="Teng J.L.L."/>
            <person name="Lee H.H."/>
            <person name="Lau S.K.P."/>
            <person name="Woo P.C.Y."/>
        </authorList>
    </citation>
    <scope>NUCLEOTIDE SEQUENCE [LARGE SCALE GENOMIC DNA]</scope>
    <source>
        <strain evidence="1 2">HKU70</strain>
    </source>
</reference>
<evidence type="ECO:0000313" key="1">
    <source>
        <dbReference type="EMBL" id="TWS23986.1"/>
    </source>
</evidence>
<evidence type="ECO:0000313" key="2">
    <source>
        <dbReference type="Proteomes" id="UP000319792"/>
    </source>
</evidence>